<dbReference type="PANTHER" id="PTHR48111">
    <property type="entry name" value="REGULATOR OF RPOS"/>
    <property type="match status" value="1"/>
</dbReference>
<accession>A0A0L8C234</accession>
<dbReference type="EMBL" id="LGAP01000002">
    <property type="protein sequence ID" value="KOF20940.1"/>
    <property type="molecule type" value="Genomic_DNA"/>
</dbReference>
<dbReference type="PANTHER" id="PTHR48111:SF36">
    <property type="entry name" value="TRANSCRIPTIONAL REGULATORY PROTEIN CUTR"/>
    <property type="match status" value="1"/>
</dbReference>
<dbReference type="GO" id="GO:0000156">
    <property type="term" value="F:phosphorelay response regulator activity"/>
    <property type="evidence" value="ECO:0007669"/>
    <property type="project" value="TreeGrafter"/>
</dbReference>
<keyword evidence="1 3" id="KW-0238">DNA-binding</keyword>
<feature type="DNA-binding region" description="OmpR/PhoB-type" evidence="3">
    <location>
        <begin position="124"/>
        <end position="222"/>
    </location>
</feature>
<keyword evidence="2" id="KW-0597">Phosphoprotein</keyword>
<dbReference type="SUPFAM" id="SSF52172">
    <property type="entry name" value="CheY-like"/>
    <property type="match status" value="1"/>
</dbReference>
<dbReference type="Gene3D" id="6.10.250.690">
    <property type="match status" value="1"/>
</dbReference>
<dbReference type="PROSITE" id="PS51755">
    <property type="entry name" value="OMPR_PHOB"/>
    <property type="match status" value="1"/>
</dbReference>
<dbReference type="GO" id="GO:0006355">
    <property type="term" value="P:regulation of DNA-templated transcription"/>
    <property type="evidence" value="ECO:0007669"/>
    <property type="project" value="InterPro"/>
</dbReference>
<dbReference type="Proteomes" id="UP000037425">
    <property type="component" value="Unassembled WGS sequence"/>
</dbReference>
<dbReference type="InterPro" id="IPR011006">
    <property type="entry name" value="CheY-like_superfamily"/>
</dbReference>
<evidence type="ECO:0000256" key="1">
    <source>
        <dbReference type="ARBA" id="ARBA00023125"/>
    </source>
</evidence>
<evidence type="ECO:0000259" key="5">
    <source>
        <dbReference type="PROSITE" id="PS51755"/>
    </source>
</evidence>
<dbReference type="AlphaFoldDB" id="A0A0L8C234"/>
<gene>
    <name evidence="6" type="ORF">AC244_05860</name>
</gene>
<evidence type="ECO:0000259" key="4">
    <source>
        <dbReference type="PROSITE" id="PS50110"/>
    </source>
</evidence>
<protein>
    <submittedName>
        <fullName evidence="6">Transcriptional regulator</fullName>
    </submittedName>
</protein>
<dbReference type="RefSeq" id="WP_053247873.1">
    <property type="nucleotide sequence ID" value="NZ_LGAP01000002.1"/>
</dbReference>
<dbReference type="SMART" id="SM00862">
    <property type="entry name" value="Trans_reg_C"/>
    <property type="match status" value="1"/>
</dbReference>
<dbReference type="InterPro" id="IPR001789">
    <property type="entry name" value="Sig_transdc_resp-reg_receiver"/>
</dbReference>
<name>A0A0L8C234_ENSAD</name>
<dbReference type="Gene3D" id="3.40.50.2300">
    <property type="match status" value="1"/>
</dbReference>
<dbReference type="GO" id="GO:0000976">
    <property type="term" value="F:transcription cis-regulatory region binding"/>
    <property type="evidence" value="ECO:0007669"/>
    <property type="project" value="TreeGrafter"/>
</dbReference>
<dbReference type="Pfam" id="PF00072">
    <property type="entry name" value="Response_reg"/>
    <property type="match status" value="1"/>
</dbReference>
<dbReference type="Pfam" id="PF00486">
    <property type="entry name" value="Trans_reg_C"/>
    <property type="match status" value="1"/>
</dbReference>
<proteinExistence type="predicted"/>
<organism evidence="6 7">
    <name type="scientific">Ensifer adhaerens</name>
    <name type="common">Sinorhizobium morelense</name>
    <dbReference type="NCBI Taxonomy" id="106592"/>
    <lineage>
        <taxon>Bacteria</taxon>
        <taxon>Pseudomonadati</taxon>
        <taxon>Pseudomonadota</taxon>
        <taxon>Alphaproteobacteria</taxon>
        <taxon>Hyphomicrobiales</taxon>
        <taxon>Rhizobiaceae</taxon>
        <taxon>Sinorhizobium/Ensifer group</taxon>
        <taxon>Ensifer</taxon>
    </lineage>
</organism>
<dbReference type="PROSITE" id="PS50110">
    <property type="entry name" value="RESPONSE_REGULATORY"/>
    <property type="match status" value="1"/>
</dbReference>
<feature type="modified residue" description="4-aspartylphosphate" evidence="2">
    <location>
        <position position="51"/>
    </location>
</feature>
<evidence type="ECO:0000313" key="6">
    <source>
        <dbReference type="EMBL" id="KOF20940.1"/>
    </source>
</evidence>
<dbReference type="GO" id="GO:0032993">
    <property type="term" value="C:protein-DNA complex"/>
    <property type="evidence" value="ECO:0007669"/>
    <property type="project" value="TreeGrafter"/>
</dbReference>
<dbReference type="InterPro" id="IPR036388">
    <property type="entry name" value="WH-like_DNA-bd_sf"/>
</dbReference>
<reference evidence="7" key="1">
    <citation type="submission" date="2015-07" db="EMBL/GenBank/DDBJ databases">
        <title>Whole genome sequence of an Ensifer adhaerens strain isolated from a cave pool in the Wind Cave National Park.</title>
        <authorList>
            <person name="Eng W.W.H."/>
            <person name="Gan H.M."/>
            <person name="Barton H.A."/>
            <person name="Savka M.A."/>
        </authorList>
    </citation>
    <scope>NUCLEOTIDE SEQUENCE [LARGE SCALE GENOMIC DNA]</scope>
    <source>
        <strain evidence="7">SD006</strain>
    </source>
</reference>
<dbReference type="OrthoDB" id="9802426at2"/>
<evidence type="ECO:0000256" key="2">
    <source>
        <dbReference type="PROSITE-ProRule" id="PRU00169"/>
    </source>
</evidence>
<feature type="domain" description="OmpR/PhoB-type" evidence="5">
    <location>
        <begin position="124"/>
        <end position="222"/>
    </location>
</feature>
<sequence length="224" mass="25119">MRILLLEDEPEMASALKAALERRQVIVDHVSTLADAEAVVELWSYDVIVLDRRLPDGEGLSLIPKLRALRVEAPIMMLTALGAINDRVAGLDGGADDYLAKPFAVEELMARLRALGRRPVTLKSDQTMVGRLTYDFRHREAVVDDKPLDLLRRERLALEALMRRPGRTVLRATLEDSVYAMEDEIDSNALDSHLSRLRRKLDEVAAGVEIRAIRNLGYLLRATA</sequence>
<dbReference type="GO" id="GO:0005829">
    <property type="term" value="C:cytosol"/>
    <property type="evidence" value="ECO:0007669"/>
    <property type="project" value="TreeGrafter"/>
</dbReference>
<comment type="caution">
    <text evidence="6">The sequence shown here is derived from an EMBL/GenBank/DDBJ whole genome shotgun (WGS) entry which is preliminary data.</text>
</comment>
<dbReference type="SMART" id="SM00448">
    <property type="entry name" value="REC"/>
    <property type="match status" value="1"/>
</dbReference>
<evidence type="ECO:0000256" key="3">
    <source>
        <dbReference type="PROSITE-ProRule" id="PRU01091"/>
    </source>
</evidence>
<dbReference type="CDD" id="cd00383">
    <property type="entry name" value="trans_reg_C"/>
    <property type="match status" value="1"/>
</dbReference>
<dbReference type="Gene3D" id="1.10.10.10">
    <property type="entry name" value="Winged helix-like DNA-binding domain superfamily/Winged helix DNA-binding domain"/>
    <property type="match status" value="1"/>
</dbReference>
<feature type="domain" description="Response regulatory" evidence="4">
    <location>
        <begin position="2"/>
        <end position="116"/>
    </location>
</feature>
<dbReference type="InterPro" id="IPR001867">
    <property type="entry name" value="OmpR/PhoB-type_DNA-bd"/>
</dbReference>
<dbReference type="PATRIC" id="fig|106592.7.peg.2811"/>
<evidence type="ECO:0000313" key="7">
    <source>
        <dbReference type="Proteomes" id="UP000037425"/>
    </source>
</evidence>
<dbReference type="InterPro" id="IPR039420">
    <property type="entry name" value="WalR-like"/>
</dbReference>